<accession>A0AAN8NLZ3</accession>
<comment type="caution">
    <text evidence="2">The sequence shown here is derived from an EMBL/GenBank/DDBJ whole genome shotgun (WGS) entry which is preliminary data.</text>
</comment>
<name>A0AAN8NLZ3_9PEZI</name>
<protein>
    <submittedName>
        <fullName evidence="2">Uncharacterized protein</fullName>
    </submittedName>
</protein>
<sequence>MCYDLKTFRCGHFKRTFHSCKCTLHCSGEQRQPSYCTQWFCDKRPYYSDGSCDRDHITNISIGHYFNLETGRRGRYRPGQHLRTLRSHRSNSSTTSTRSSLFAIPSTRLPTELLEHLAIHPDELILDRDPSDPYGLEEESIEERIFGIPANTNPEDYFASIPRSFGPPQGLPHGLRPSDFLHMIARQIRARDGDIQPLASAMEGILRAADIEVRHHPPLHRSTGVRRGGPTGRPVRLNPPPALRASRPARAVVESGATPPVPNPMDIDEDLRAVDEAMRTPPGENSQPSGSQTNTGAGPSGETRSKTNKNSIIPERFRPENLSSKGRKVG</sequence>
<dbReference type="AlphaFoldDB" id="A0AAN8NLZ3"/>
<proteinExistence type="predicted"/>
<evidence type="ECO:0000313" key="2">
    <source>
        <dbReference type="EMBL" id="KAK6512897.1"/>
    </source>
</evidence>
<reference evidence="2 3" key="1">
    <citation type="submission" date="2019-10" db="EMBL/GenBank/DDBJ databases">
        <authorList>
            <person name="Palmer J.M."/>
        </authorList>
    </citation>
    <scope>NUCLEOTIDE SEQUENCE [LARGE SCALE GENOMIC DNA]</scope>
    <source>
        <strain evidence="2 3">TWF506</strain>
    </source>
</reference>
<feature type="region of interest" description="Disordered" evidence="1">
    <location>
        <begin position="216"/>
        <end position="330"/>
    </location>
</feature>
<dbReference type="Proteomes" id="UP001307849">
    <property type="component" value="Unassembled WGS sequence"/>
</dbReference>
<gene>
    <name evidence="2" type="ORF">TWF506_009060</name>
</gene>
<dbReference type="EMBL" id="JAVHJM010000006">
    <property type="protein sequence ID" value="KAK6512897.1"/>
    <property type="molecule type" value="Genomic_DNA"/>
</dbReference>
<feature type="compositionally biased region" description="Polar residues" evidence="1">
    <location>
        <begin position="283"/>
        <end position="297"/>
    </location>
</feature>
<evidence type="ECO:0000313" key="3">
    <source>
        <dbReference type="Proteomes" id="UP001307849"/>
    </source>
</evidence>
<evidence type="ECO:0000256" key="1">
    <source>
        <dbReference type="SAM" id="MobiDB-lite"/>
    </source>
</evidence>
<organism evidence="2 3">
    <name type="scientific">Arthrobotrys conoides</name>
    <dbReference type="NCBI Taxonomy" id="74498"/>
    <lineage>
        <taxon>Eukaryota</taxon>
        <taxon>Fungi</taxon>
        <taxon>Dikarya</taxon>
        <taxon>Ascomycota</taxon>
        <taxon>Pezizomycotina</taxon>
        <taxon>Orbiliomycetes</taxon>
        <taxon>Orbiliales</taxon>
        <taxon>Orbiliaceae</taxon>
        <taxon>Arthrobotrys</taxon>
    </lineage>
</organism>
<keyword evidence="3" id="KW-1185">Reference proteome</keyword>